<keyword evidence="2" id="KW-0732">Signal</keyword>
<accession>V8QUU3</accession>
<dbReference type="PANTHER" id="PTHR42928:SF5">
    <property type="entry name" value="BLR1237 PROTEIN"/>
    <property type="match status" value="1"/>
</dbReference>
<protein>
    <submittedName>
        <fullName evidence="3">Twin-arginine translocation pathway signal</fullName>
    </submittedName>
</protein>
<evidence type="ECO:0000313" key="3">
    <source>
        <dbReference type="EMBL" id="ETF02784.1"/>
    </source>
</evidence>
<keyword evidence="4" id="KW-1185">Reference proteome</keyword>
<feature type="chain" id="PRO_5004771871" evidence="2">
    <location>
        <begin position="27"/>
        <end position="326"/>
    </location>
</feature>
<dbReference type="Gene3D" id="3.40.190.150">
    <property type="entry name" value="Bordetella uptake gene, domain 1"/>
    <property type="match status" value="1"/>
</dbReference>
<organism evidence="3 4">
    <name type="scientific">Advenella kashmirensis W13003</name>
    <dbReference type="NCBI Taxonomy" id="1424334"/>
    <lineage>
        <taxon>Bacteria</taxon>
        <taxon>Pseudomonadati</taxon>
        <taxon>Pseudomonadota</taxon>
        <taxon>Betaproteobacteria</taxon>
        <taxon>Burkholderiales</taxon>
        <taxon>Alcaligenaceae</taxon>
    </lineage>
</organism>
<dbReference type="Proteomes" id="UP000018733">
    <property type="component" value="Unassembled WGS sequence"/>
</dbReference>
<dbReference type="PIRSF" id="PIRSF017082">
    <property type="entry name" value="YflP"/>
    <property type="match status" value="1"/>
</dbReference>
<name>V8QUU3_9BURK</name>
<comment type="similarity">
    <text evidence="1">Belongs to the UPF0065 (bug) family.</text>
</comment>
<comment type="caution">
    <text evidence="3">The sequence shown here is derived from an EMBL/GenBank/DDBJ whole genome shotgun (WGS) entry which is preliminary data.</text>
</comment>
<dbReference type="AlphaFoldDB" id="V8QUU3"/>
<dbReference type="eggNOG" id="COG3181">
    <property type="taxonomic scope" value="Bacteria"/>
</dbReference>
<dbReference type="PATRIC" id="fig|1424334.3.peg.1612"/>
<dbReference type="HOGENOM" id="CLU_045683_0_2_4"/>
<dbReference type="OrthoDB" id="8841350at2"/>
<dbReference type="STRING" id="1424334.W822_08055"/>
<dbReference type="Gene3D" id="3.40.190.10">
    <property type="entry name" value="Periplasmic binding protein-like II"/>
    <property type="match status" value="1"/>
</dbReference>
<sequence>MLHRILDACARALVLAVLMAALPASAAGPYPSQVIKLVVGFPPGGGGDLYGRLIAESLSKSLKTSVVVENKPGAGGNIAAADVAKSRPDGYTLLLAMSGNIAVAPVVRTDLSYKSPDDFELIGAAVEAPHGLFVGKNSRFKTAAEFFDYAKSNEVTVGSTSPGGAAHMGLEMLKLKTGADILYVPYRGSGPAITDLMGGQTEAFFATAPPLVGQVRNGALRLLALTGEERNPSLPDVPTFKELGIPVVVTQWYGLAAPKGTPKDVVDLLAQHLSKALADPKNIKVIRQDGAVEKDLPTDAFTQYVKQDIDGYRNNIAPEVIQSLSR</sequence>
<feature type="signal peptide" evidence="2">
    <location>
        <begin position="1"/>
        <end position="26"/>
    </location>
</feature>
<dbReference type="InterPro" id="IPR042100">
    <property type="entry name" value="Bug_dom1"/>
</dbReference>
<evidence type="ECO:0000256" key="1">
    <source>
        <dbReference type="ARBA" id="ARBA00006987"/>
    </source>
</evidence>
<dbReference type="RefSeq" id="WP_024004587.1">
    <property type="nucleotide sequence ID" value="NZ_KI650979.1"/>
</dbReference>
<evidence type="ECO:0000313" key="4">
    <source>
        <dbReference type="Proteomes" id="UP000018733"/>
    </source>
</evidence>
<reference evidence="3 4" key="1">
    <citation type="journal article" date="2014" name="Genome Announc.">
        <title>Draft Genome Sequence of Advenella kashmirensis Strain W13003, a Polycyclic Aromatic Hydrocarbon-Degrading Bacterium.</title>
        <authorList>
            <person name="Wang X."/>
            <person name="Jin D."/>
            <person name="Zhou L."/>
            <person name="Wu L."/>
            <person name="An W."/>
            <person name="Zhao L."/>
        </authorList>
    </citation>
    <scope>NUCLEOTIDE SEQUENCE [LARGE SCALE GENOMIC DNA]</scope>
    <source>
        <strain evidence="3 4">W13003</strain>
    </source>
</reference>
<dbReference type="Pfam" id="PF03401">
    <property type="entry name" value="TctC"/>
    <property type="match status" value="1"/>
</dbReference>
<dbReference type="PANTHER" id="PTHR42928">
    <property type="entry name" value="TRICARBOXYLATE-BINDING PROTEIN"/>
    <property type="match status" value="1"/>
</dbReference>
<dbReference type="CDD" id="cd07012">
    <property type="entry name" value="PBP2_Bug_TTT"/>
    <property type="match status" value="1"/>
</dbReference>
<dbReference type="SUPFAM" id="SSF53850">
    <property type="entry name" value="Periplasmic binding protein-like II"/>
    <property type="match status" value="1"/>
</dbReference>
<dbReference type="EMBL" id="AYXT01000009">
    <property type="protein sequence ID" value="ETF02784.1"/>
    <property type="molecule type" value="Genomic_DNA"/>
</dbReference>
<dbReference type="InterPro" id="IPR005064">
    <property type="entry name" value="BUG"/>
</dbReference>
<evidence type="ECO:0000256" key="2">
    <source>
        <dbReference type="SAM" id="SignalP"/>
    </source>
</evidence>
<proteinExistence type="inferred from homology"/>
<gene>
    <name evidence="3" type="ORF">W822_08055</name>
</gene>